<gene>
    <name evidence="8" type="ORF">WG926_14785</name>
</gene>
<dbReference type="Gene3D" id="2.30.30.60">
    <property type="match status" value="1"/>
</dbReference>
<dbReference type="EMBL" id="JBBKTW010000005">
    <property type="protein sequence ID" value="MEN2989580.1"/>
    <property type="molecule type" value="Genomic_DNA"/>
</dbReference>
<evidence type="ECO:0000256" key="1">
    <source>
        <dbReference type="ARBA" id="ARBA00004370"/>
    </source>
</evidence>
<dbReference type="Gene3D" id="1.10.287.1260">
    <property type="match status" value="1"/>
</dbReference>
<proteinExistence type="predicted"/>
<evidence type="ECO:0000256" key="4">
    <source>
        <dbReference type="ARBA" id="ARBA00023136"/>
    </source>
</evidence>
<feature type="transmembrane region" description="Helical" evidence="6">
    <location>
        <begin position="63"/>
        <end position="81"/>
    </location>
</feature>
<name>A0ABU9YL96_9PROT</name>
<dbReference type="InterPro" id="IPR006685">
    <property type="entry name" value="MscS_channel_2nd"/>
</dbReference>
<feature type="compositionally biased region" description="Basic and acidic residues" evidence="5">
    <location>
        <begin position="354"/>
        <end position="364"/>
    </location>
</feature>
<evidence type="ECO:0000256" key="6">
    <source>
        <dbReference type="SAM" id="Phobius"/>
    </source>
</evidence>
<dbReference type="PANTHER" id="PTHR30566">
    <property type="entry name" value="YNAI-RELATED MECHANOSENSITIVE ION CHANNEL"/>
    <property type="match status" value="1"/>
</dbReference>
<organism evidence="8 9">
    <name type="scientific">Tistrella arctica</name>
    <dbReference type="NCBI Taxonomy" id="3133430"/>
    <lineage>
        <taxon>Bacteria</taxon>
        <taxon>Pseudomonadati</taxon>
        <taxon>Pseudomonadota</taxon>
        <taxon>Alphaproteobacteria</taxon>
        <taxon>Geminicoccales</taxon>
        <taxon>Geminicoccaceae</taxon>
        <taxon>Tistrella</taxon>
    </lineage>
</organism>
<keyword evidence="2 6" id="KW-0812">Transmembrane</keyword>
<evidence type="ECO:0000313" key="8">
    <source>
        <dbReference type="EMBL" id="MEN2989580.1"/>
    </source>
</evidence>
<dbReference type="SUPFAM" id="SSF50182">
    <property type="entry name" value="Sm-like ribonucleoproteins"/>
    <property type="match status" value="1"/>
</dbReference>
<feature type="domain" description="Mechanosensitive ion channel MscS" evidence="7">
    <location>
        <begin position="193"/>
        <end position="259"/>
    </location>
</feature>
<evidence type="ECO:0000259" key="7">
    <source>
        <dbReference type="Pfam" id="PF00924"/>
    </source>
</evidence>
<feature type="transmembrane region" description="Helical" evidence="6">
    <location>
        <begin position="20"/>
        <end position="42"/>
    </location>
</feature>
<dbReference type="PANTHER" id="PTHR30566:SF25">
    <property type="entry name" value="INNER MEMBRANE PROTEIN"/>
    <property type="match status" value="1"/>
</dbReference>
<evidence type="ECO:0000256" key="3">
    <source>
        <dbReference type="ARBA" id="ARBA00022989"/>
    </source>
</evidence>
<reference evidence="8 9" key="1">
    <citation type="submission" date="2024-03" db="EMBL/GenBank/DDBJ databases">
        <title>High-quality draft genome sequencing of Tistrella sp. BH-R2-4.</title>
        <authorList>
            <person name="Dong C."/>
        </authorList>
    </citation>
    <scope>NUCLEOTIDE SEQUENCE [LARGE SCALE GENOMIC DNA]</scope>
    <source>
        <strain evidence="8 9">BH-R2-4</strain>
    </source>
</reference>
<accession>A0ABU9YL96</accession>
<keyword evidence="4 6" id="KW-0472">Membrane</keyword>
<feature type="region of interest" description="Disordered" evidence="5">
    <location>
        <begin position="354"/>
        <end position="391"/>
    </location>
</feature>
<protein>
    <submittedName>
        <fullName evidence="8">Mechanosensitive ion channel family protein</fullName>
    </submittedName>
</protein>
<keyword evidence="3 6" id="KW-1133">Transmembrane helix</keyword>
<comment type="subcellular location">
    <subcellularLocation>
        <location evidence="1">Membrane</location>
    </subcellularLocation>
</comment>
<feature type="transmembrane region" description="Helical" evidence="6">
    <location>
        <begin position="171"/>
        <end position="190"/>
    </location>
</feature>
<feature type="transmembrane region" description="Helical" evidence="6">
    <location>
        <begin position="144"/>
        <end position="165"/>
    </location>
</feature>
<comment type="caution">
    <text evidence="8">The sequence shown here is derived from an EMBL/GenBank/DDBJ whole genome shotgun (WGS) entry which is preliminary data.</text>
</comment>
<evidence type="ECO:0000256" key="5">
    <source>
        <dbReference type="SAM" id="MobiDB-lite"/>
    </source>
</evidence>
<dbReference type="InterPro" id="IPR023408">
    <property type="entry name" value="MscS_beta-dom_sf"/>
</dbReference>
<dbReference type="RefSeq" id="WP_345933138.1">
    <property type="nucleotide sequence ID" value="NZ_JBBKTV010000004.1"/>
</dbReference>
<evidence type="ECO:0000256" key="2">
    <source>
        <dbReference type="ARBA" id="ARBA00022692"/>
    </source>
</evidence>
<dbReference type="Pfam" id="PF00924">
    <property type="entry name" value="MS_channel_2nd"/>
    <property type="match status" value="1"/>
</dbReference>
<sequence length="391" mass="43751">MDRLQTPEWLAALAASMPAGTGALMLLVVAIGLALIAHRLFFRVLRLVIPHTGIGLRTEMIRRLKGPVRLALILLALRAVAPEVAPEESQSVIIARVLQLGVIGLIGWIAITIVQTVVDINKRRYRIDVADNLLARKHRTQLMLLQRVVIGLIVVLTIAAMLMTFPSVRQFGVSLFASAGVAGIIFGLAAQPILSNLIAGIQIAITQPIRLEDAVVVENEWGWVEEITSTYVVIRLWDWRRLVLPLSYFIQKPFQNWTRHSAAIIGSVVWQVDYSMSFDRMRAKLNAFLDESKLWDGNVRVLQVIDTTERTVTIRALMSAGTSPTAWDLRCEIREKMLVWMQQECPEAMPRLRSDLYPRGRANGEEPGGTPPPEGQEPLTQAALDRLNRRQ</sequence>
<feature type="transmembrane region" description="Helical" evidence="6">
    <location>
        <begin position="93"/>
        <end position="118"/>
    </location>
</feature>
<dbReference type="Proteomes" id="UP001413721">
    <property type="component" value="Unassembled WGS sequence"/>
</dbReference>
<dbReference type="InterPro" id="IPR010920">
    <property type="entry name" value="LSM_dom_sf"/>
</dbReference>
<keyword evidence="9" id="KW-1185">Reference proteome</keyword>
<evidence type="ECO:0000313" key="9">
    <source>
        <dbReference type="Proteomes" id="UP001413721"/>
    </source>
</evidence>